<reference evidence="2" key="1">
    <citation type="submission" date="2015-06" db="EMBL/GenBank/DDBJ databases">
        <authorList>
            <person name="Liu B."/>
            <person name="Wang J."/>
            <person name="Zhu Y."/>
            <person name="Liu G."/>
            <person name="Chen Q."/>
            <person name="Zheng C."/>
            <person name="Che J."/>
            <person name="Ge C."/>
            <person name="Shi H."/>
            <person name="Pan Z."/>
            <person name="Liu X."/>
        </authorList>
    </citation>
    <scope>NUCLEOTIDE SEQUENCE [LARGE SCALE GENOMIC DNA]</scope>
    <source>
        <strain evidence="2">DSM 16346</strain>
    </source>
</reference>
<dbReference type="RefSeq" id="WP_048310433.1">
    <property type="nucleotide sequence ID" value="NZ_CP119526.1"/>
</dbReference>
<keyword evidence="3" id="KW-1185">Reference proteome</keyword>
<keyword evidence="1" id="KW-0812">Transmembrane</keyword>
<organism evidence="2 3">
    <name type="scientific">Guptibacillus hwajinpoensis</name>
    <dbReference type="NCBI Taxonomy" id="208199"/>
    <lineage>
        <taxon>Bacteria</taxon>
        <taxon>Bacillati</taxon>
        <taxon>Bacillota</taxon>
        <taxon>Bacilli</taxon>
        <taxon>Bacillales</taxon>
        <taxon>Guptibacillaceae</taxon>
        <taxon>Guptibacillus</taxon>
    </lineage>
</organism>
<dbReference type="OrthoDB" id="2974377at2"/>
<dbReference type="EMBL" id="LELK01000001">
    <property type="protein sequence ID" value="KMM39263.1"/>
    <property type="molecule type" value="Genomic_DNA"/>
</dbReference>
<evidence type="ECO:0000313" key="3">
    <source>
        <dbReference type="Proteomes" id="UP000035996"/>
    </source>
</evidence>
<sequence>MKLIIGGLLILWGLIILYFSLFKMKQEDYRDRSSVGISGFLEWELLMKVINRVPYGFAKSFVLIIGASFIVTGAFVI</sequence>
<protein>
    <submittedName>
        <fullName evidence="2">Uncharacterized protein</fullName>
    </submittedName>
</protein>
<keyword evidence="1" id="KW-0472">Membrane</keyword>
<feature type="transmembrane region" description="Helical" evidence="1">
    <location>
        <begin position="56"/>
        <end position="76"/>
    </location>
</feature>
<name>A0A0J6D1U7_9BACL</name>
<dbReference type="AlphaFoldDB" id="A0A0J6D1U7"/>
<gene>
    <name evidence="2" type="ORF">AB986_08615</name>
</gene>
<evidence type="ECO:0000313" key="2">
    <source>
        <dbReference type="EMBL" id="KMM39263.1"/>
    </source>
</evidence>
<evidence type="ECO:0000256" key="1">
    <source>
        <dbReference type="SAM" id="Phobius"/>
    </source>
</evidence>
<keyword evidence="1" id="KW-1133">Transmembrane helix</keyword>
<comment type="caution">
    <text evidence="2">The sequence shown here is derived from an EMBL/GenBank/DDBJ whole genome shotgun (WGS) entry which is preliminary data.</text>
</comment>
<dbReference type="Proteomes" id="UP000035996">
    <property type="component" value="Unassembled WGS sequence"/>
</dbReference>
<accession>A0A0J6D1U7</accession>
<feature type="transmembrane region" description="Helical" evidence="1">
    <location>
        <begin position="6"/>
        <end position="22"/>
    </location>
</feature>
<proteinExistence type="predicted"/>